<dbReference type="Proteomes" id="UP000316252">
    <property type="component" value="Unassembled WGS sequence"/>
</dbReference>
<dbReference type="EMBL" id="VHQG01000002">
    <property type="protein sequence ID" value="TPW75412.1"/>
    <property type="molecule type" value="Genomic_DNA"/>
</dbReference>
<evidence type="ECO:0000313" key="4">
    <source>
        <dbReference type="Proteomes" id="UP000316252"/>
    </source>
</evidence>
<dbReference type="InterPro" id="IPR050789">
    <property type="entry name" value="Diverse_Enzym_Activities"/>
</dbReference>
<dbReference type="Pfam" id="PF00144">
    <property type="entry name" value="Beta-lactamase"/>
    <property type="match status" value="1"/>
</dbReference>
<keyword evidence="4" id="KW-1185">Reference proteome</keyword>
<evidence type="ECO:0000313" key="3">
    <source>
        <dbReference type="EMBL" id="TPW75412.1"/>
    </source>
</evidence>
<comment type="caution">
    <text evidence="3">The sequence shown here is derived from an EMBL/GenBank/DDBJ whole genome shotgun (WGS) entry which is preliminary data.</text>
</comment>
<protein>
    <submittedName>
        <fullName evidence="3">Beta-lactamase family protein</fullName>
    </submittedName>
</protein>
<dbReference type="InterPro" id="IPR012338">
    <property type="entry name" value="Beta-lactam/transpept-like"/>
</dbReference>
<dbReference type="Gene3D" id="3.40.710.10">
    <property type="entry name" value="DD-peptidase/beta-lactamase superfamily"/>
    <property type="match status" value="1"/>
</dbReference>
<name>A0A506Y097_9MICO</name>
<proteinExistence type="predicted"/>
<dbReference type="PANTHER" id="PTHR43283:SF7">
    <property type="entry name" value="BETA-LACTAMASE-RELATED DOMAIN-CONTAINING PROTEIN"/>
    <property type="match status" value="1"/>
</dbReference>
<evidence type="ECO:0000259" key="2">
    <source>
        <dbReference type="Pfam" id="PF00144"/>
    </source>
</evidence>
<dbReference type="AlphaFoldDB" id="A0A506Y097"/>
<feature type="domain" description="Beta-lactamase-related" evidence="2">
    <location>
        <begin position="51"/>
        <end position="320"/>
    </location>
</feature>
<dbReference type="SUPFAM" id="SSF56601">
    <property type="entry name" value="beta-lactamase/transpeptidase-like"/>
    <property type="match status" value="1"/>
</dbReference>
<gene>
    <name evidence="3" type="ORF">FJ657_05805</name>
</gene>
<feature type="compositionally biased region" description="Low complexity" evidence="1">
    <location>
        <begin position="1"/>
        <end position="19"/>
    </location>
</feature>
<evidence type="ECO:0000256" key="1">
    <source>
        <dbReference type="SAM" id="MobiDB-lite"/>
    </source>
</evidence>
<dbReference type="OrthoDB" id="9773047at2"/>
<sequence length="560" mass="58837">MSGAGAAAAPSTSTDPTAGRLPRAHPAALGVDPAAIERLTASLTRIGGVHSLMVVRRGQVVGEGWWAPYRAELPHTLNSVSKSVTALAVGVAIDEGLLGLDDRVIDLLPEDAPAQPSERLQRLTVRHLLTMSRGCSEPDFDGVRSRQTAEAVCFVLNEPLDHEPGERFVYSTGTTFLVAAILQRLTGGRLLDFVADRLFGPLGITTRDWDSSADGVDLGGSGLHLRTEELALLGQLLLQRGAWGGRQLVPADWLDLATSPQIATTDVAPFAGGAPGPGDWELGYGFQFWRSRHGAYRADGAFGQFIVVLPELETVVVTTAGLDPMDAVLDAIWTDLLPGIGALPDADAAPAAAALPETETAPDAGSDEPARLSGLRLPPQPGTSTSSRAHDLLGRRFAIDDGAHLIGLRIDIAVPADRVVDAAADADDDRAEWTLELETAHGVERLGAGHGRWVEGTTSVITGSPTPVGVSAGWDEAAEDDATADGARADGARGDGAVWRLRIQLIETAQTLTVAVTVDDDTVRIEGRMHGWFAPAELGPITGHATRRRGDESATPRSAG</sequence>
<dbReference type="RefSeq" id="WP_141162772.1">
    <property type="nucleotide sequence ID" value="NZ_VHQG01000002.1"/>
</dbReference>
<dbReference type="InterPro" id="IPR001466">
    <property type="entry name" value="Beta-lactam-related"/>
</dbReference>
<feature type="region of interest" description="Disordered" evidence="1">
    <location>
        <begin position="1"/>
        <end position="24"/>
    </location>
</feature>
<feature type="compositionally biased region" description="Low complexity" evidence="1">
    <location>
        <begin position="351"/>
        <end position="364"/>
    </location>
</feature>
<organism evidence="3 4">
    <name type="scientific">Schumannella soli</name>
    <dbReference type="NCBI Taxonomy" id="2590779"/>
    <lineage>
        <taxon>Bacteria</taxon>
        <taxon>Bacillati</taxon>
        <taxon>Actinomycetota</taxon>
        <taxon>Actinomycetes</taxon>
        <taxon>Micrococcales</taxon>
        <taxon>Microbacteriaceae</taxon>
        <taxon>Schumannella</taxon>
    </lineage>
</organism>
<reference evidence="3 4" key="1">
    <citation type="submission" date="2019-06" db="EMBL/GenBank/DDBJ databases">
        <authorList>
            <person name="Li F."/>
        </authorList>
    </citation>
    <scope>NUCLEOTIDE SEQUENCE [LARGE SCALE GENOMIC DNA]</scope>
    <source>
        <strain evidence="3 4">10F1D-1</strain>
    </source>
</reference>
<dbReference type="PANTHER" id="PTHR43283">
    <property type="entry name" value="BETA-LACTAMASE-RELATED"/>
    <property type="match status" value="1"/>
</dbReference>
<accession>A0A506Y097</accession>
<feature type="region of interest" description="Disordered" evidence="1">
    <location>
        <begin position="351"/>
        <end position="388"/>
    </location>
</feature>
<feature type="region of interest" description="Disordered" evidence="1">
    <location>
        <begin position="540"/>
        <end position="560"/>
    </location>
</feature>